<reference evidence="2" key="1">
    <citation type="submission" date="2023-07" db="EMBL/GenBank/DDBJ databases">
        <title>Genome content predicts the carbon catabolic preferences of heterotrophic bacteria.</title>
        <authorList>
            <person name="Gralka M."/>
        </authorList>
    </citation>
    <scope>NUCLEOTIDE SEQUENCE</scope>
    <source>
        <strain evidence="2">I2M02</strain>
    </source>
</reference>
<dbReference type="Pfam" id="PF12760">
    <property type="entry name" value="Zn_ribbon_IS1595"/>
    <property type="match status" value="1"/>
</dbReference>
<feature type="domain" description="Transposase zinc-ribbon" evidence="1">
    <location>
        <begin position="40"/>
        <end position="83"/>
    </location>
</feature>
<evidence type="ECO:0000313" key="3">
    <source>
        <dbReference type="Proteomes" id="UP001169823"/>
    </source>
</evidence>
<dbReference type="Proteomes" id="UP001169823">
    <property type="component" value="Unassembled WGS sequence"/>
</dbReference>
<evidence type="ECO:0000313" key="2">
    <source>
        <dbReference type="EMBL" id="MDO6458673.1"/>
    </source>
</evidence>
<dbReference type="AlphaFoldDB" id="A0AAW7XZK9"/>
<organism evidence="2 3">
    <name type="scientific">Celeribacter halophilus</name>
    <dbReference type="NCBI Taxonomy" id="576117"/>
    <lineage>
        <taxon>Bacteria</taxon>
        <taxon>Pseudomonadati</taxon>
        <taxon>Pseudomonadota</taxon>
        <taxon>Alphaproteobacteria</taxon>
        <taxon>Rhodobacterales</taxon>
        <taxon>Roseobacteraceae</taxon>
        <taxon>Celeribacter</taxon>
    </lineage>
</organism>
<accession>A0AAW7XZK9</accession>
<evidence type="ECO:0000259" key="1">
    <source>
        <dbReference type="Pfam" id="PF12760"/>
    </source>
</evidence>
<gene>
    <name evidence="2" type="ORF">Q4494_16425</name>
</gene>
<proteinExistence type="predicted"/>
<dbReference type="InterPro" id="IPR024442">
    <property type="entry name" value="Transposase_Zn_ribbon"/>
</dbReference>
<comment type="caution">
    <text evidence="2">The sequence shown here is derived from an EMBL/GenBank/DDBJ whole genome shotgun (WGS) entry which is preliminary data.</text>
</comment>
<dbReference type="RefSeq" id="WP_303485459.1">
    <property type="nucleotide sequence ID" value="NZ_JAUOPJ010000016.1"/>
</dbReference>
<protein>
    <submittedName>
        <fullName evidence="2">Transposase</fullName>
    </submittedName>
</protein>
<sequence>MATFVFECHCYLMDDIATEIHWKTLLLALPKNGVARYFRTEESCLLRLLEVQFPNGVTCLKCGSSQLSDLADRHFYHCKECRCQFSGRQGTIFERSNLPLVKWFICAEIAIKAHAAKKLHVNFSISAVMMRLSVSHKTALRLRALVSPELLSSDGGLLGNCVSTQNIDLPNSCEPGTEEHLLLLDSALVGQGRF</sequence>
<name>A0AAW7XZK9_9RHOB</name>
<dbReference type="EMBL" id="JAUOPJ010000016">
    <property type="protein sequence ID" value="MDO6458673.1"/>
    <property type="molecule type" value="Genomic_DNA"/>
</dbReference>